<dbReference type="Gene3D" id="3.40.50.150">
    <property type="entry name" value="Vaccinia Virus protein VP39"/>
    <property type="match status" value="1"/>
</dbReference>
<evidence type="ECO:0000259" key="5">
    <source>
        <dbReference type="Pfam" id="PF13847"/>
    </source>
</evidence>
<dbReference type="Pfam" id="PF13847">
    <property type="entry name" value="Methyltransf_31"/>
    <property type="match status" value="1"/>
</dbReference>
<feature type="domain" description="Methyltransferase regulatory" evidence="4">
    <location>
        <begin position="232"/>
        <end position="308"/>
    </location>
</feature>
<proteinExistence type="predicted"/>
<name>A0A6G7VAB3_9GAMM</name>
<dbReference type="PANTHER" id="PTHR43464">
    <property type="entry name" value="METHYLTRANSFERASE"/>
    <property type="match status" value="1"/>
</dbReference>
<dbReference type="GO" id="GO:0008168">
    <property type="term" value="F:methyltransferase activity"/>
    <property type="evidence" value="ECO:0007669"/>
    <property type="project" value="UniProtKB-KW"/>
</dbReference>
<feature type="domain" description="Methyltransferase" evidence="5">
    <location>
        <begin position="48"/>
        <end position="155"/>
    </location>
</feature>
<dbReference type="KEGG" id="cjap:GWK36_00985"/>
<dbReference type="CDD" id="cd02440">
    <property type="entry name" value="AdoMet_MTases"/>
    <property type="match status" value="1"/>
</dbReference>
<keyword evidence="1 6" id="KW-0489">Methyltransferase</keyword>
<dbReference type="GO" id="GO:0032259">
    <property type="term" value="P:methylation"/>
    <property type="evidence" value="ECO:0007669"/>
    <property type="project" value="UniProtKB-KW"/>
</dbReference>
<protein>
    <submittedName>
        <fullName evidence="6">Methyltransferase domain-containing protein</fullName>
    </submittedName>
</protein>
<gene>
    <name evidence="6" type="ORF">GWK36_00985</name>
</gene>
<keyword evidence="3" id="KW-0949">S-adenosyl-L-methionine</keyword>
<evidence type="ECO:0000313" key="6">
    <source>
        <dbReference type="EMBL" id="QIK36806.1"/>
    </source>
</evidence>
<reference evidence="7" key="1">
    <citation type="submission" date="2020-01" db="EMBL/GenBank/DDBJ databases">
        <title>Caldichromatium gen. nov., sp. nov., a thermophilic purple sulfur bacterium member of the family Chromatiaceae isolated from Nakabusa hot spring, Japan.</title>
        <authorList>
            <person name="Saini M.K."/>
            <person name="Hanada S."/>
            <person name="Tank M."/>
        </authorList>
    </citation>
    <scope>NUCLEOTIDE SEQUENCE [LARGE SCALE GENOMIC DNA]</scope>
    <source>
        <strain evidence="7">No.7</strain>
    </source>
</reference>
<dbReference type="InterPro" id="IPR029063">
    <property type="entry name" value="SAM-dependent_MTases_sf"/>
</dbReference>
<evidence type="ECO:0000256" key="1">
    <source>
        <dbReference type="ARBA" id="ARBA00022603"/>
    </source>
</evidence>
<dbReference type="InterPro" id="IPR025714">
    <property type="entry name" value="Methyltranfer_dom"/>
</dbReference>
<dbReference type="AlphaFoldDB" id="A0A6G7VAB3"/>
<dbReference type="Pfam" id="PF10119">
    <property type="entry name" value="MethyTransf_Reg"/>
    <property type="match status" value="1"/>
</dbReference>
<dbReference type="PANTHER" id="PTHR43464:SF19">
    <property type="entry name" value="UBIQUINONE BIOSYNTHESIS O-METHYLTRANSFERASE, MITOCHONDRIAL"/>
    <property type="match status" value="1"/>
</dbReference>
<dbReference type="Proteomes" id="UP000502699">
    <property type="component" value="Chromosome"/>
</dbReference>
<evidence type="ECO:0000313" key="7">
    <source>
        <dbReference type="Proteomes" id="UP000502699"/>
    </source>
</evidence>
<organism evidence="6 7">
    <name type="scientific">Caldichromatium japonicum</name>
    <dbReference type="NCBI Taxonomy" id="2699430"/>
    <lineage>
        <taxon>Bacteria</taxon>
        <taxon>Pseudomonadati</taxon>
        <taxon>Pseudomonadota</taxon>
        <taxon>Gammaproteobacteria</taxon>
        <taxon>Chromatiales</taxon>
        <taxon>Chromatiaceae</taxon>
        <taxon>Caldichromatium</taxon>
    </lineage>
</organism>
<dbReference type="RefSeq" id="WP_166269304.1">
    <property type="nucleotide sequence ID" value="NZ_CP048029.1"/>
</dbReference>
<keyword evidence="2 6" id="KW-0808">Transferase</keyword>
<evidence type="ECO:0000256" key="3">
    <source>
        <dbReference type="ARBA" id="ARBA00022691"/>
    </source>
</evidence>
<dbReference type="InterPro" id="IPR018773">
    <property type="entry name" value="MeTrfase_reg_dom_prd"/>
</dbReference>
<dbReference type="EMBL" id="CP048029">
    <property type="protein sequence ID" value="QIK36806.1"/>
    <property type="molecule type" value="Genomic_DNA"/>
</dbReference>
<accession>A0A6G7VAB3</accession>
<dbReference type="SUPFAM" id="SSF53335">
    <property type="entry name" value="S-adenosyl-L-methionine-dependent methyltransferases"/>
    <property type="match status" value="1"/>
</dbReference>
<evidence type="ECO:0000259" key="4">
    <source>
        <dbReference type="Pfam" id="PF10119"/>
    </source>
</evidence>
<keyword evidence="7" id="KW-1185">Reference proteome</keyword>
<evidence type="ECO:0000256" key="2">
    <source>
        <dbReference type="ARBA" id="ARBA00022679"/>
    </source>
</evidence>
<sequence length="528" mass="56458">MNDRFDTGYVQDVAFRSGVVPGQSPAAMNGVALARGYLPPRLDRPFGYLDLGCGEGTTLLALAALYPEGRFFGVDFNPAHIAAANRAKAALGLDNLTFFEAPFVALPELPLPERFDYIASNGIYGWLDPANAAAVDAFVGAHLAPGGLFYVEYLSQPGKVAIAALWRFLQKMTPLADFGGDARARAEAALTLLERLARRGMAFFQQHPSALAAARHYLAGKKRDAYQIDHFAHNAMAEHFTPRAFDEIAARFAPQGLTFVGRADLELNDLELAVPPAQVPTFREFADPVRRELLMDFIRNEHDRRDLWGKELTADAEAASARLAAEYGLLLRVPPEKVVRQIAAPGGHAVALIGPHYDAWIAAGYDAVVRLPDAPAERTRLVKPFVRLAASGQAFLITAAAFAPRPAAAPKPEAPLSLADAINRHLIALNAARATGCQLVAPATGGMALLLAPLEVQLLAAAADRPWREAPAATLAALQALGETPILAGEGFRPAREVTLADLEKLAADFAATRAINLARLGLLAEAA</sequence>